<name>A0A5E4PTG9_9NEOP</name>
<proteinExistence type="predicted"/>
<evidence type="ECO:0000313" key="2">
    <source>
        <dbReference type="Proteomes" id="UP000324832"/>
    </source>
</evidence>
<evidence type="ECO:0000313" key="1">
    <source>
        <dbReference type="EMBL" id="VVC89386.1"/>
    </source>
</evidence>
<dbReference type="EMBL" id="FZQP02000528">
    <property type="protein sequence ID" value="VVC89386.1"/>
    <property type="molecule type" value="Genomic_DNA"/>
</dbReference>
<keyword evidence="2" id="KW-1185">Reference proteome</keyword>
<gene>
    <name evidence="1" type="ORF">LSINAPIS_LOCUS2521</name>
</gene>
<protein>
    <submittedName>
        <fullName evidence="1">Uncharacterized protein</fullName>
    </submittedName>
</protein>
<reference evidence="1 2" key="1">
    <citation type="submission" date="2017-07" db="EMBL/GenBank/DDBJ databases">
        <authorList>
            <person name="Talla V."/>
            <person name="Backstrom N."/>
        </authorList>
    </citation>
    <scope>NUCLEOTIDE SEQUENCE [LARGE SCALE GENOMIC DNA]</scope>
</reference>
<organism evidence="1 2">
    <name type="scientific">Leptidea sinapis</name>
    <dbReference type="NCBI Taxonomy" id="189913"/>
    <lineage>
        <taxon>Eukaryota</taxon>
        <taxon>Metazoa</taxon>
        <taxon>Ecdysozoa</taxon>
        <taxon>Arthropoda</taxon>
        <taxon>Hexapoda</taxon>
        <taxon>Insecta</taxon>
        <taxon>Pterygota</taxon>
        <taxon>Neoptera</taxon>
        <taxon>Endopterygota</taxon>
        <taxon>Lepidoptera</taxon>
        <taxon>Glossata</taxon>
        <taxon>Ditrysia</taxon>
        <taxon>Papilionoidea</taxon>
        <taxon>Pieridae</taxon>
        <taxon>Dismorphiinae</taxon>
        <taxon>Leptidea</taxon>
    </lineage>
</organism>
<accession>A0A5E4PTG9</accession>
<sequence length="104" mass="12208">MFTEQEFKLRYRFDKNTVLHIMSRVVQKVSKEIAKLGRIYISMPNYEDTRDVKPQFFKISGLVSMVVPSVFLLSIMNRKSLATSMRSTFSLSVKFLLRLMDSIF</sequence>
<dbReference type="AlphaFoldDB" id="A0A5E4PTG9"/>
<dbReference type="Proteomes" id="UP000324832">
    <property type="component" value="Unassembled WGS sequence"/>
</dbReference>
<feature type="non-terminal residue" evidence="1">
    <location>
        <position position="104"/>
    </location>
</feature>